<name>W7KNK7_9CREN</name>
<keyword evidence="2" id="KW-1133">Transmembrane helix</keyword>
<keyword evidence="2" id="KW-0472">Membrane</keyword>
<dbReference type="GO" id="GO:0005524">
    <property type="term" value="F:ATP binding"/>
    <property type="evidence" value="ECO:0007669"/>
    <property type="project" value="InterPro"/>
</dbReference>
<dbReference type="Proteomes" id="UP000054284">
    <property type="component" value="Unassembled WGS sequence"/>
</dbReference>
<dbReference type="Gene3D" id="1.10.510.10">
    <property type="entry name" value="Transferase(Phosphotransferase) domain 1"/>
    <property type="match status" value="1"/>
</dbReference>
<keyword evidence="2" id="KW-0812">Transmembrane</keyword>
<dbReference type="PANTHER" id="PTHR10566:SF113">
    <property type="entry name" value="PROTEIN ACTIVITY OF BC1 COMPLEX KINASE 7, CHLOROPLASTIC"/>
    <property type="match status" value="1"/>
</dbReference>
<dbReference type="InterPro" id="IPR000719">
    <property type="entry name" value="Prot_kinase_dom"/>
</dbReference>
<keyword evidence="5" id="KW-1185">Reference proteome</keyword>
<evidence type="ECO:0000256" key="2">
    <source>
        <dbReference type="SAM" id="Phobius"/>
    </source>
</evidence>
<dbReference type="GO" id="GO:0004672">
    <property type="term" value="F:protein kinase activity"/>
    <property type="evidence" value="ECO:0007669"/>
    <property type="project" value="InterPro"/>
</dbReference>
<comment type="similarity">
    <text evidence="1">Belongs to the protein kinase superfamily. ADCK protein kinase family.</text>
</comment>
<organism evidence="4 5">
    <name type="scientific">Candidatus Aramenus sulfurataquae</name>
    <dbReference type="NCBI Taxonomy" id="1326980"/>
    <lineage>
        <taxon>Archaea</taxon>
        <taxon>Thermoproteota</taxon>
        <taxon>Thermoprotei</taxon>
        <taxon>Sulfolobales</taxon>
        <taxon>Sulfolobaceae</taxon>
        <taxon>Candidatus Aramenus</taxon>
    </lineage>
</organism>
<evidence type="ECO:0000313" key="5">
    <source>
        <dbReference type="Proteomes" id="UP000054284"/>
    </source>
</evidence>
<accession>W7KNK7</accession>
<evidence type="ECO:0000256" key="1">
    <source>
        <dbReference type="ARBA" id="ARBA00009670"/>
    </source>
</evidence>
<dbReference type="PANTHER" id="PTHR10566">
    <property type="entry name" value="CHAPERONE-ACTIVITY OF BC1 COMPLEX CABC1 -RELATED"/>
    <property type="match status" value="1"/>
</dbReference>
<sequence length="484" mass="55556">MLKRTLEVAFKLLPRILMLRHYRDLYLKGKEIDEKDVEEEAEKMLNALISLGPTFIKIGQMLSVHSDVLPEGYLKVLSRLQDQVPPSPWDSVKQIIDEDLGERAKELEINPVPLSSASIGQVYLAKYKGKDVVVKVNRPRIRETVEEDIQVIKRLMPFLKFLFDESFYESFKAIVNDFSSRIFEEMDFTKEEFYMRKIAEELSAFPDVIVPKPYFSTKRVLVMEYVKGYKVISEEAKKIVEPSYLAYKVFKVFMVMLLEKEYFHADPHPGNVAVDEKGNLIIYDFGMVGRMDKDTRNKLIRAYASLVRLDGIGLVKVLEELGAVQPEADRELLAKGIEIFLSGFSGVTPETLEVEQFLNAANEVFYRFPLRLPQKLVLSIRMTSTLGGTCLQIDPEFKFFEKLVELIEEQGLELPAMVDEIRDTFSSALRKFRLSLLEKPIVTKKEKVDKIPIVFVIIALIIYLVLKQPVPSILVAILGLALKR</sequence>
<dbReference type="CDD" id="cd05121">
    <property type="entry name" value="ABC1_ADCK3-like"/>
    <property type="match status" value="1"/>
</dbReference>
<protein>
    <recommendedName>
        <fullName evidence="3">Protein kinase domain-containing protein</fullName>
    </recommendedName>
</protein>
<evidence type="ECO:0000259" key="3">
    <source>
        <dbReference type="PROSITE" id="PS50011"/>
    </source>
</evidence>
<comment type="caution">
    <text evidence="4">The sequence shown here is derived from an EMBL/GenBank/DDBJ whole genome shotgun (WGS) entry which is preliminary data.</text>
</comment>
<dbReference type="InterPro" id="IPR050154">
    <property type="entry name" value="UbiB_kinase"/>
</dbReference>
<proteinExistence type="inferred from homology"/>
<dbReference type="InterPro" id="IPR011009">
    <property type="entry name" value="Kinase-like_dom_sf"/>
</dbReference>
<dbReference type="EMBL" id="ASRH01000003">
    <property type="protein sequence ID" value="EWG07623.1"/>
    <property type="molecule type" value="Genomic_DNA"/>
</dbReference>
<feature type="transmembrane region" description="Helical" evidence="2">
    <location>
        <begin position="453"/>
        <end position="482"/>
    </location>
</feature>
<dbReference type="PROSITE" id="PS50011">
    <property type="entry name" value="PROTEIN_KINASE_DOM"/>
    <property type="match status" value="1"/>
</dbReference>
<dbReference type="Pfam" id="PF03109">
    <property type="entry name" value="ABC1"/>
    <property type="match status" value="1"/>
</dbReference>
<gene>
    <name evidence="4" type="ORF">ASUL_03914</name>
</gene>
<reference evidence="4 5" key="1">
    <citation type="journal article" date="2014" name="Genome Announc.">
        <title>Draft Genome Sequence of the Sulfolobales Archaeon AZ1, Obtained through Metagenomic Analysis of a Mexican Hot Spring.</title>
        <authorList>
            <person name="Servin-Garciduenas L.E."/>
            <person name="Martinez-Romero E."/>
        </authorList>
    </citation>
    <scope>NUCLEOTIDE SEQUENCE [LARGE SCALE GENOMIC DNA]</scope>
    <source>
        <strain evidence="4">AZ1-illumnia</strain>
    </source>
</reference>
<dbReference type="AlphaFoldDB" id="W7KNK7"/>
<feature type="domain" description="Protein kinase" evidence="3">
    <location>
        <begin position="108"/>
        <end position="484"/>
    </location>
</feature>
<dbReference type="SUPFAM" id="SSF56112">
    <property type="entry name" value="Protein kinase-like (PK-like)"/>
    <property type="match status" value="1"/>
</dbReference>
<dbReference type="InterPro" id="IPR004147">
    <property type="entry name" value="ABC1_dom"/>
</dbReference>
<dbReference type="PATRIC" id="fig|1326980.6.peg.770"/>
<evidence type="ECO:0000313" key="4">
    <source>
        <dbReference type="EMBL" id="EWG07623.1"/>
    </source>
</evidence>